<evidence type="ECO:0000259" key="7">
    <source>
        <dbReference type="Pfam" id="PF00733"/>
    </source>
</evidence>
<keyword evidence="5" id="KW-0067">ATP-binding</keyword>
<organism evidence="9 10">
    <name type="scientific">Massilia haematophila</name>
    <dbReference type="NCBI Taxonomy" id="457923"/>
    <lineage>
        <taxon>Bacteria</taxon>
        <taxon>Pseudomonadati</taxon>
        <taxon>Pseudomonadota</taxon>
        <taxon>Betaproteobacteria</taxon>
        <taxon>Burkholderiales</taxon>
        <taxon>Oxalobacteraceae</taxon>
        <taxon>Telluria group</taxon>
        <taxon>Massilia</taxon>
    </lineage>
</organism>
<evidence type="ECO:0000313" key="10">
    <source>
        <dbReference type="Proteomes" id="UP001595665"/>
    </source>
</evidence>
<comment type="caution">
    <text evidence="9">The sequence shown here is derived from an EMBL/GenBank/DDBJ whole genome shotgun (WGS) entry which is preliminary data.</text>
</comment>
<dbReference type="SUPFAM" id="SSF56235">
    <property type="entry name" value="N-terminal nucleophile aminohydrolases (Ntn hydrolases)"/>
    <property type="match status" value="1"/>
</dbReference>
<dbReference type="SUPFAM" id="SSF52402">
    <property type="entry name" value="Adenine nucleotide alpha hydrolases-like"/>
    <property type="match status" value="1"/>
</dbReference>
<gene>
    <name evidence="9" type="ORF">ACFOPH_06160</name>
</gene>
<evidence type="ECO:0000256" key="5">
    <source>
        <dbReference type="ARBA" id="ARBA00022840"/>
    </source>
</evidence>
<accession>A0ABV7PH36</accession>
<protein>
    <recommendedName>
        <fullName evidence="3">asparagine synthase (glutamine-hydrolyzing)</fullName>
        <ecNumber evidence="3">6.3.5.4</ecNumber>
    </recommendedName>
</protein>
<evidence type="ECO:0000256" key="6">
    <source>
        <dbReference type="ARBA" id="ARBA00048741"/>
    </source>
</evidence>
<dbReference type="InterPro" id="IPR051786">
    <property type="entry name" value="ASN_synthetase/amidase"/>
</dbReference>
<dbReference type="Gene3D" id="3.40.50.620">
    <property type="entry name" value="HUPs"/>
    <property type="match status" value="1"/>
</dbReference>
<dbReference type="PANTHER" id="PTHR43284">
    <property type="entry name" value="ASPARAGINE SYNTHETASE (GLUTAMINE-HYDROLYZING)"/>
    <property type="match status" value="1"/>
</dbReference>
<dbReference type="InterPro" id="IPR001962">
    <property type="entry name" value="Asn_synthase"/>
</dbReference>
<comment type="catalytic activity">
    <reaction evidence="6">
        <text>L-aspartate + L-glutamine + ATP + H2O = L-asparagine + L-glutamate + AMP + diphosphate + H(+)</text>
        <dbReference type="Rhea" id="RHEA:12228"/>
        <dbReference type="ChEBI" id="CHEBI:15377"/>
        <dbReference type="ChEBI" id="CHEBI:15378"/>
        <dbReference type="ChEBI" id="CHEBI:29985"/>
        <dbReference type="ChEBI" id="CHEBI:29991"/>
        <dbReference type="ChEBI" id="CHEBI:30616"/>
        <dbReference type="ChEBI" id="CHEBI:33019"/>
        <dbReference type="ChEBI" id="CHEBI:58048"/>
        <dbReference type="ChEBI" id="CHEBI:58359"/>
        <dbReference type="ChEBI" id="CHEBI:456215"/>
        <dbReference type="EC" id="6.3.5.4"/>
    </reaction>
</comment>
<dbReference type="InterPro" id="IPR029055">
    <property type="entry name" value="Ntn_hydrolases_N"/>
</dbReference>
<dbReference type="RefSeq" id="WP_379734201.1">
    <property type="nucleotide sequence ID" value="NZ_JBHRVV010000001.1"/>
</dbReference>
<proteinExistence type="inferred from homology"/>
<evidence type="ECO:0000259" key="8">
    <source>
        <dbReference type="Pfam" id="PF13537"/>
    </source>
</evidence>
<evidence type="ECO:0000256" key="2">
    <source>
        <dbReference type="ARBA" id="ARBA00005752"/>
    </source>
</evidence>
<keyword evidence="4" id="KW-0547">Nucleotide-binding</keyword>
<dbReference type="EC" id="6.3.5.4" evidence="3"/>
<evidence type="ECO:0000313" key="9">
    <source>
        <dbReference type="EMBL" id="MFC3457827.1"/>
    </source>
</evidence>
<dbReference type="Proteomes" id="UP001595665">
    <property type="component" value="Unassembled WGS sequence"/>
</dbReference>
<comment type="pathway">
    <text evidence="1">Amino-acid biosynthesis; L-asparagine biosynthesis; L-asparagine from L-aspartate (L-Gln route): step 1/1.</text>
</comment>
<evidence type="ECO:0000256" key="1">
    <source>
        <dbReference type="ARBA" id="ARBA00005187"/>
    </source>
</evidence>
<evidence type="ECO:0000256" key="4">
    <source>
        <dbReference type="ARBA" id="ARBA00022741"/>
    </source>
</evidence>
<dbReference type="InterPro" id="IPR017932">
    <property type="entry name" value="GATase_2_dom"/>
</dbReference>
<reference evidence="10" key="1">
    <citation type="journal article" date="2019" name="Int. J. Syst. Evol. Microbiol.">
        <title>The Global Catalogue of Microorganisms (GCM) 10K type strain sequencing project: providing services to taxonomists for standard genome sequencing and annotation.</title>
        <authorList>
            <consortium name="The Broad Institute Genomics Platform"/>
            <consortium name="The Broad Institute Genome Sequencing Center for Infectious Disease"/>
            <person name="Wu L."/>
            <person name="Ma J."/>
        </authorList>
    </citation>
    <scope>NUCLEOTIDE SEQUENCE [LARGE SCALE GENOMIC DNA]</scope>
    <source>
        <strain evidence="10">CCM 7480</strain>
    </source>
</reference>
<name>A0ABV7PH36_9BURK</name>
<dbReference type="EMBL" id="JBHRVV010000001">
    <property type="protein sequence ID" value="MFC3457827.1"/>
    <property type="molecule type" value="Genomic_DNA"/>
</dbReference>
<dbReference type="InterPro" id="IPR014729">
    <property type="entry name" value="Rossmann-like_a/b/a_fold"/>
</dbReference>
<feature type="domain" description="Asparagine synthetase" evidence="7">
    <location>
        <begin position="219"/>
        <end position="579"/>
    </location>
</feature>
<keyword evidence="10" id="KW-1185">Reference proteome</keyword>
<comment type="similarity">
    <text evidence="2">Belongs to the asparagine synthetase family.</text>
</comment>
<dbReference type="Gene3D" id="3.60.20.10">
    <property type="entry name" value="Glutamine Phosphoribosylpyrophosphate, subunit 1, domain 1"/>
    <property type="match status" value="1"/>
</dbReference>
<dbReference type="InterPro" id="IPR006426">
    <property type="entry name" value="Asn_synth_AEB"/>
</dbReference>
<sequence length="603" mass="64175">MSGLCGWFSREPAALPIADMAAPLQRAGGPPAHCAVHAMGAVALAGARLWHEDGLLVAHWGERPEALARLWRTHGAKACAALSGHFAFAILDERRAEALLAVDRCATRPLYYQMVGRTLLFASSGAALARHPGAGREIDPQAIYDYLYLHAVPGPRAMLQGQRRLAPGECLHLRDGRAERVHYWRMRYTEHALDAAPCTELADALSCAVDGDRDPAGDAVLLGGGAGSTALAGLLQRAGGDPVRTYAVGFAGGSHGALEPARASARRLGSRHAEIVVGPCDVTAAVPVLASACDGPCGDPAAVALLAAARMARADGATRLVGAQGGAQLFGRGRRHAQLARPGRYERLPGALRQLAIEPILFRLAARVPGLFARLRERIELSLAPVPARLRRANVLLGYGPDVFEPTFLELVDPEAPAALEAAAWWGAQGRSAVNRLVELELRIDLPCRVLPAFAGACAAAGIEAVHPFLGDAVVAMSARLAPRYKCDDGARKLFGAALGTLVPGQSWRSPGAPQLPLGRWLQTDASLRALACDSLSDLARRRIVRRDFIDLLLSRRLAEDPAAHGRTVWVLMMLEQWFARQRHDGCAHGHRQDAAVPLAGVP</sequence>
<evidence type="ECO:0000256" key="3">
    <source>
        <dbReference type="ARBA" id="ARBA00012737"/>
    </source>
</evidence>
<dbReference type="PANTHER" id="PTHR43284:SF1">
    <property type="entry name" value="ASPARAGINE SYNTHETASE"/>
    <property type="match status" value="1"/>
</dbReference>
<feature type="domain" description="Glutamine amidotransferase type-2" evidence="8">
    <location>
        <begin position="65"/>
        <end position="128"/>
    </location>
</feature>
<dbReference type="Pfam" id="PF13537">
    <property type="entry name" value="GATase_7"/>
    <property type="match status" value="1"/>
</dbReference>
<dbReference type="PIRSF" id="PIRSF001589">
    <property type="entry name" value="Asn_synthetase_glu-h"/>
    <property type="match status" value="1"/>
</dbReference>
<dbReference type="Pfam" id="PF00733">
    <property type="entry name" value="Asn_synthase"/>
    <property type="match status" value="1"/>
</dbReference>